<sequence length="183" mass="20506">MRTTSLLAFVAVLAPLAWAQLCPNNAVSSADNSKCFQFLALKSNFLAAEQTCRALGGHLASVYNAADVDIVNRGAQQFFKGPGRELYWVGGTNMNTNFEIWQWTDGEPFRYRNWAKPEDNNPLLFNKNCVAVERSNGTWVPDQCCLLKPFVCEAPVIVPPTCPRKFKFKKPNKLRILSLGDFV</sequence>
<dbReference type="SUPFAM" id="SSF56436">
    <property type="entry name" value="C-type lectin-like"/>
    <property type="match status" value="1"/>
</dbReference>
<evidence type="ECO:0000313" key="4">
    <source>
        <dbReference type="Proteomes" id="UP000298663"/>
    </source>
</evidence>
<dbReference type="PROSITE" id="PS50041">
    <property type="entry name" value="C_TYPE_LECTIN_2"/>
    <property type="match status" value="1"/>
</dbReference>
<dbReference type="InterPro" id="IPR001304">
    <property type="entry name" value="C-type_lectin-like"/>
</dbReference>
<feature type="chain" id="PRO_5020864688" description="C-type lectin domain-containing protein" evidence="1">
    <location>
        <begin position="20"/>
        <end position="183"/>
    </location>
</feature>
<dbReference type="InterPro" id="IPR016187">
    <property type="entry name" value="CTDL_fold"/>
</dbReference>
<evidence type="ECO:0000313" key="3">
    <source>
        <dbReference type="EMBL" id="TKR58750.1"/>
    </source>
</evidence>
<protein>
    <recommendedName>
        <fullName evidence="2">C-type lectin domain-containing protein</fullName>
    </recommendedName>
</protein>
<dbReference type="PANTHER" id="PTHR22803">
    <property type="entry name" value="MANNOSE, PHOSPHOLIPASE, LECTIN RECEPTOR RELATED"/>
    <property type="match status" value="1"/>
</dbReference>
<evidence type="ECO:0000259" key="2">
    <source>
        <dbReference type="PROSITE" id="PS50041"/>
    </source>
</evidence>
<dbReference type="Pfam" id="PF00059">
    <property type="entry name" value="Lectin_C"/>
    <property type="match status" value="1"/>
</dbReference>
<dbReference type="AlphaFoldDB" id="A0A4U5LRW4"/>
<keyword evidence="1" id="KW-0732">Signal</keyword>
<reference evidence="3 4" key="2">
    <citation type="journal article" date="2019" name="G3 (Bethesda)">
        <title>Hybrid Assembly of the Genome of the Entomopathogenic Nematode Steinernema carpocapsae Identifies the X-Chromosome.</title>
        <authorList>
            <person name="Serra L."/>
            <person name="Macchietto M."/>
            <person name="Macias-Munoz A."/>
            <person name="McGill C.J."/>
            <person name="Rodriguez I.M."/>
            <person name="Rodriguez B."/>
            <person name="Murad R."/>
            <person name="Mortazavi A."/>
        </authorList>
    </citation>
    <scope>NUCLEOTIDE SEQUENCE [LARGE SCALE GENOMIC DNA]</scope>
    <source>
        <strain evidence="3 4">ALL</strain>
    </source>
</reference>
<comment type="caution">
    <text evidence="3">The sequence shown here is derived from an EMBL/GenBank/DDBJ whole genome shotgun (WGS) entry which is preliminary data.</text>
</comment>
<dbReference type="Proteomes" id="UP000298663">
    <property type="component" value="Unassembled WGS sequence"/>
</dbReference>
<reference evidence="3 4" key="1">
    <citation type="journal article" date="2015" name="Genome Biol.">
        <title>Comparative genomics of Steinernema reveals deeply conserved gene regulatory networks.</title>
        <authorList>
            <person name="Dillman A.R."/>
            <person name="Macchietto M."/>
            <person name="Porter C.F."/>
            <person name="Rogers A."/>
            <person name="Williams B."/>
            <person name="Antoshechkin I."/>
            <person name="Lee M.M."/>
            <person name="Goodwin Z."/>
            <person name="Lu X."/>
            <person name="Lewis E.E."/>
            <person name="Goodrich-Blair H."/>
            <person name="Stock S.P."/>
            <person name="Adams B.J."/>
            <person name="Sternberg P.W."/>
            <person name="Mortazavi A."/>
        </authorList>
    </citation>
    <scope>NUCLEOTIDE SEQUENCE [LARGE SCALE GENOMIC DNA]</scope>
    <source>
        <strain evidence="3 4">ALL</strain>
    </source>
</reference>
<dbReference type="STRING" id="34508.A0A4U5LRW4"/>
<dbReference type="CDD" id="cd00037">
    <property type="entry name" value="CLECT"/>
    <property type="match status" value="1"/>
</dbReference>
<evidence type="ECO:0000256" key="1">
    <source>
        <dbReference type="SAM" id="SignalP"/>
    </source>
</evidence>
<accession>A0A4U5LRW4</accession>
<gene>
    <name evidence="3" type="ORF">L596_030159</name>
</gene>
<organism evidence="3 4">
    <name type="scientific">Steinernema carpocapsae</name>
    <name type="common">Entomopathogenic nematode</name>
    <dbReference type="NCBI Taxonomy" id="34508"/>
    <lineage>
        <taxon>Eukaryota</taxon>
        <taxon>Metazoa</taxon>
        <taxon>Ecdysozoa</taxon>
        <taxon>Nematoda</taxon>
        <taxon>Chromadorea</taxon>
        <taxon>Rhabditida</taxon>
        <taxon>Tylenchina</taxon>
        <taxon>Panagrolaimomorpha</taxon>
        <taxon>Strongyloidoidea</taxon>
        <taxon>Steinernematidae</taxon>
        <taxon>Steinernema</taxon>
    </lineage>
</organism>
<dbReference type="SMART" id="SM00034">
    <property type="entry name" value="CLECT"/>
    <property type="match status" value="1"/>
</dbReference>
<dbReference type="InterPro" id="IPR016186">
    <property type="entry name" value="C-type_lectin-like/link_sf"/>
</dbReference>
<dbReference type="Gene3D" id="3.10.100.10">
    <property type="entry name" value="Mannose-Binding Protein A, subunit A"/>
    <property type="match status" value="1"/>
</dbReference>
<proteinExistence type="predicted"/>
<name>A0A4U5LRW4_STECR</name>
<dbReference type="InterPro" id="IPR050111">
    <property type="entry name" value="C-type_lectin/snaclec_domain"/>
</dbReference>
<keyword evidence="4" id="KW-1185">Reference proteome</keyword>
<dbReference type="EMBL" id="AZBU02000013">
    <property type="protein sequence ID" value="TKR58750.1"/>
    <property type="molecule type" value="Genomic_DNA"/>
</dbReference>
<feature type="domain" description="C-type lectin" evidence="2">
    <location>
        <begin position="31"/>
        <end position="153"/>
    </location>
</feature>
<dbReference type="OrthoDB" id="5833759at2759"/>
<feature type="signal peptide" evidence="1">
    <location>
        <begin position="1"/>
        <end position="19"/>
    </location>
</feature>